<dbReference type="PRINTS" id="PR00320">
    <property type="entry name" value="GPROTEINBRPT"/>
</dbReference>
<dbReference type="EMBL" id="MTYJ01000037">
    <property type="protein sequence ID" value="OQV19572.1"/>
    <property type="molecule type" value="Genomic_DNA"/>
</dbReference>
<keyword evidence="3" id="KW-0677">Repeat</keyword>
<dbReference type="PANTHER" id="PTHR19865">
    <property type="entry name" value="U3 SMALL NUCLEOLAR RNA INTERACTING PROTEIN 2"/>
    <property type="match status" value="1"/>
</dbReference>
<feature type="region of interest" description="Disordered" evidence="6">
    <location>
        <begin position="1"/>
        <end position="125"/>
    </location>
</feature>
<dbReference type="CDD" id="cd00200">
    <property type="entry name" value="WD40"/>
    <property type="match status" value="1"/>
</dbReference>
<feature type="repeat" description="WD" evidence="5">
    <location>
        <begin position="232"/>
        <end position="265"/>
    </location>
</feature>
<sequence>MDSFFVAPGANKRQKSDGPTNGFSSPRQPPGRGRGGRGGNSQRGGPRGRGRSSAGRGGPRGAMRGRANGAPANATNGIKDGKKRFRAEEEEILSDESGAEEAEEQILLRRDEEDREEDEETEQEKRLRLTKDYIQQLEEATAGDDKDVGDQLRDEVLDSAGRLRRPVAKEYSGYDEAAVRVFRGHNGHKLAVACVTSNGTIIFSGGKEGTIIKWDVATGKMLKKIALDKTDALGHSGAVLCLALSSDSKFLASGSSDKIIKIWTVADMELYCVFKGHRDLVSGVAFRMNSHELFSCGHDRNVKVWNVDEKAYVETLFGHQNAVCAIDSFYKERCVTAGGQDSSVRIWKILEESQLVFQLPSGSLECISLIDDDHFVTGGDDGSVALWGAHKKKPIYTVRQAHRAPITGEACWVTAIDALKNSDIFASGSHSGEIKVWIVQDGFRGIQLHFTIPVRGFVNSLRFVMNGEMLIAGVGQEHRLGRWWRATDAKNSVCLFTLKKVVSDQPHSDEVER</sequence>
<dbReference type="InterPro" id="IPR019775">
    <property type="entry name" value="WD40_repeat_CS"/>
</dbReference>
<feature type="repeat" description="WD" evidence="5">
    <location>
        <begin position="316"/>
        <end position="357"/>
    </location>
</feature>
<evidence type="ECO:0000256" key="3">
    <source>
        <dbReference type="ARBA" id="ARBA00022737"/>
    </source>
</evidence>
<proteinExistence type="predicted"/>
<dbReference type="InterPro" id="IPR015943">
    <property type="entry name" value="WD40/YVTN_repeat-like_dom_sf"/>
</dbReference>
<dbReference type="InterPro" id="IPR020472">
    <property type="entry name" value="WD40_PAC1"/>
</dbReference>
<dbReference type="GO" id="GO:0032040">
    <property type="term" value="C:small-subunit processome"/>
    <property type="evidence" value="ECO:0007669"/>
    <property type="project" value="TreeGrafter"/>
</dbReference>
<comment type="subcellular location">
    <subcellularLocation>
        <location evidence="1">Nucleus</location>
    </subcellularLocation>
</comment>
<comment type="caution">
    <text evidence="7">The sequence shown here is derived from an EMBL/GenBank/DDBJ whole genome shotgun (WGS) entry which is preliminary data.</text>
</comment>
<feature type="compositionally biased region" description="Acidic residues" evidence="6">
    <location>
        <begin position="113"/>
        <end position="122"/>
    </location>
</feature>
<dbReference type="SMART" id="SM00320">
    <property type="entry name" value="WD40"/>
    <property type="match status" value="6"/>
</dbReference>
<dbReference type="PANTHER" id="PTHR19865:SF0">
    <property type="entry name" value="U3 SMALL NUCLEOLAR RNA-INTERACTING PROTEIN 2"/>
    <property type="match status" value="1"/>
</dbReference>
<dbReference type="PROSITE" id="PS50294">
    <property type="entry name" value="WD_REPEATS_REGION"/>
    <property type="match status" value="2"/>
</dbReference>
<evidence type="ECO:0000256" key="2">
    <source>
        <dbReference type="ARBA" id="ARBA00022574"/>
    </source>
</evidence>
<dbReference type="GO" id="GO:0034511">
    <property type="term" value="F:U3 snoRNA binding"/>
    <property type="evidence" value="ECO:0007669"/>
    <property type="project" value="InterPro"/>
</dbReference>
<feature type="compositionally biased region" description="Low complexity" evidence="6">
    <location>
        <begin position="61"/>
        <end position="74"/>
    </location>
</feature>
<evidence type="ECO:0000256" key="1">
    <source>
        <dbReference type="ARBA" id="ARBA00004123"/>
    </source>
</evidence>
<dbReference type="Proteomes" id="UP000192578">
    <property type="component" value="Unassembled WGS sequence"/>
</dbReference>
<evidence type="ECO:0000256" key="6">
    <source>
        <dbReference type="SAM" id="MobiDB-lite"/>
    </source>
</evidence>
<accession>A0A1W0WWK9</accession>
<keyword evidence="2 5" id="KW-0853">WD repeat</keyword>
<dbReference type="FunFam" id="2.130.10.10:FF:000509">
    <property type="entry name" value="U3 small nucleolar RNA-interacting protein"/>
    <property type="match status" value="1"/>
</dbReference>
<evidence type="ECO:0000313" key="7">
    <source>
        <dbReference type="EMBL" id="OQV19572.1"/>
    </source>
</evidence>
<dbReference type="OrthoDB" id="189968at2759"/>
<dbReference type="PROSITE" id="PS50082">
    <property type="entry name" value="WD_REPEATS_2"/>
    <property type="match status" value="4"/>
</dbReference>
<feature type="compositionally biased region" description="Gly residues" evidence="6">
    <location>
        <begin position="32"/>
        <end position="47"/>
    </location>
</feature>
<evidence type="ECO:0000256" key="4">
    <source>
        <dbReference type="ARBA" id="ARBA00023242"/>
    </source>
</evidence>
<dbReference type="InterPro" id="IPR001680">
    <property type="entry name" value="WD40_rpt"/>
</dbReference>
<evidence type="ECO:0000256" key="5">
    <source>
        <dbReference type="PROSITE-ProRule" id="PRU00221"/>
    </source>
</evidence>
<keyword evidence="4" id="KW-0539">Nucleus</keyword>
<dbReference type="PROSITE" id="PS00678">
    <property type="entry name" value="WD_REPEATS_1"/>
    <property type="match status" value="1"/>
</dbReference>
<dbReference type="InterPro" id="IPR036322">
    <property type="entry name" value="WD40_repeat_dom_sf"/>
</dbReference>
<name>A0A1W0WWK9_HYPEX</name>
<feature type="repeat" description="WD" evidence="5">
    <location>
        <begin position="185"/>
        <end position="224"/>
    </location>
</feature>
<dbReference type="AlphaFoldDB" id="A0A1W0WWK9"/>
<reference evidence="8" key="1">
    <citation type="submission" date="2017-01" db="EMBL/GenBank/DDBJ databases">
        <title>Comparative genomics of anhydrobiosis in the tardigrade Hypsibius dujardini.</title>
        <authorList>
            <person name="Yoshida Y."/>
            <person name="Koutsovoulos G."/>
            <person name="Laetsch D."/>
            <person name="Stevens L."/>
            <person name="Kumar S."/>
            <person name="Horikawa D."/>
            <person name="Ishino K."/>
            <person name="Komine S."/>
            <person name="Tomita M."/>
            <person name="Blaxter M."/>
            <person name="Arakawa K."/>
        </authorList>
    </citation>
    <scope>NUCLEOTIDE SEQUENCE [LARGE SCALE GENOMIC DNA]</scope>
    <source>
        <strain evidence="8">Z151</strain>
    </source>
</reference>
<evidence type="ECO:0000313" key="8">
    <source>
        <dbReference type="Proteomes" id="UP000192578"/>
    </source>
</evidence>
<organism evidence="7 8">
    <name type="scientific">Hypsibius exemplaris</name>
    <name type="common">Freshwater tardigrade</name>
    <dbReference type="NCBI Taxonomy" id="2072580"/>
    <lineage>
        <taxon>Eukaryota</taxon>
        <taxon>Metazoa</taxon>
        <taxon>Ecdysozoa</taxon>
        <taxon>Tardigrada</taxon>
        <taxon>Eutardigrada</taxon>
        <taxon>Parachela</taxon>
        <taxon>Hypsibioidea</taxon>
        <taxon>Hypsibiidae</taxon>
        <taxon>Hypsibius</taxon>
    </lineage>
</organism>
<dbReference type="Gene3D" id="2.130.10.10">
    <property type="entry name" value="YVTN repeat-like/Quinoprotein amine dehydrogenase"/>
    <property type="match status" value="1"/>
</dbReference>
<dbReference type="InterPro" id="IPR039241">
    <property type="entry name" value="Rrp9-like"/>
</dbReference>
<dbReference type="Pfam" id="PF00400">
    <property type="entry name" value="WD40"/>
    <property type="match status" value="6"/>
</dbReference>
<keyword evidence="8" id="KW-1185">Reference proteome</keyword>
<protein>
    <submittedName>
        <fullName evidence="7">U3 small nucleolar RNA-interacting protein 2</fullName>
    </submittedName>
</protein>
<feature type="compositionally biased region" description="Acidic residues" evidence="6">
    <location>
        <begin position="88"/>
        <end position="104"/>
    </location>
</feature>
<feature type="repeat" description="WD" evidence="5">
    <location>
        <begin position="274"/>
        <end position="315"/>
    </location>
</feature>
<gene>
    <name evidence="7" type="ORF">BV898_06346</name>
</gene>
<dbReference type="SUPFAM" id="SSF50978">
    <property type="entry name" value="WD40 repeat-like"/>
    <property type="match status" value="1"/>
</dbReference>